<organism evidence="1 2">
    <name type="scientific">Scyliorhinus torazame</name>
    <name type="common">Cloudy catshark</name>
    <name type="synonym">Catulus torazame</name>
    <dbReference type="NCBI Taxonomy" id="75743"/>
    <lineage>
        <taxon>Eukaryota</taxon>
        <taxon>Metazoa</taxon>
        <taxon>Chordata</taxon>
        <taxon>Craniata</taxon>
        <taxon>Vertebrata</taxon>
        <taxon>Chondrichthyes</taxon>
        <taxon>Elasmobranchii</taxon>
        <taxon>Galeomorphii</taxon>
        <taxon>Galeoidea</taxon>
        <taxon>Carcharhiniformes</taxon>
        <taxon>Scyliorhinidae</taxon>
        <taxon>Scyliorhinus</taxon>
    </lineage>
</organism>
<comment type="caution">
    <text evidence="1">The sequence shown here is derived from an EMBL/GenBank/DDBJ whole genome shotgun (WGS) entry which is preliminary data.</text>
</comment>
<dbReference type="AlphaFoldDB" id="A0A401NRH6"/>
<dbReference type="EMBL" id="BFAA01000026">
    <property type="protein sequence ID" value="GCB63503.1"/>
    <property type="molecule type" value="Genomic_DNA"/>
</dbReference>
<evidence type="ECO:0000313" key="2">
    <source>
        <dbReference type="Proteomes" id="UP000288216"/>
    </source>
</evidence>
<name>A0A401NRH6_SCYTO</name>
<protein>
    <submittedName>
        <fullName evidence="1">Uncharacterized protein</fullName>
    </submittedName>
</protein>
<gene>
    <name evidence="1" type="ORF">scyTo_0000165</name>
</gene>
<reference evidence="1 2" key="1">
    <citation type="journal article" date="2018" name="Nat. Ecol. Evol.">
        <title>Shark genomes provide insights into elasmobranch evolution and the origin of vertebrates.</title>
        <authorList>
            <person name="Hara Y"/>
            <person name="Yamaguchi K"/>
            <person name="Onimaru K"/>
            <person name="Kadota M"/>
            <person name="Koyanagi M"/>
            <person name="Keeley SD"/>
            <person name="Tatsumi K"/>
            <person name="Tanaka K"/>
            <person name="Motone F"/>
            <person name="Kageyama Y"/>
            <person name="Nozu R"/>
            <person name="Adachi N"/>
            <person name="Nishimura O"/>
            <person name="Nakagawa R"/>
            <person name="Tanegashima C"/>
            <person name="Kiyatake I"/>
            <person name="Matsumoto R"/>
            <person name="Murakumo K"/>
            <person name="Nishida K"/>
            <person name="Terakita A"/>
            <person name="Kuratani S"/>
            <person name="Sato K"/>
            <person name="Hyodo S Kuraku.S."/>
        </authorList>
    </citation>
    <scope>NUCLEOTIDE SEQUENCE [LARGE SCALE GENOMIC DNA]</scope>
</reference>
<evidence type="ECO:0000313" key="1">
    <source>
        <dbReference type="EMBL" id="GCB63503.1"/>
    </source>
</evidence>
<sequence length="74" mass="8606">MRRHVFNRKLCQYANSTCLPKDCCNECARCRDKPGWYAVSKDDPRVGVNIWHVSLQCHLQIYSPILLRPPPGHL</sequence>
<proteinExistence type="predicted"/>
<dbReference type="Proteomes" id="UP000288216">
    <property type="component" value="Unassembled WGS sequence"/>
</dbReference>
<accession>A0A401NRH6</accession>
<keyword evidence="2" id="KW-1185">Reference proteome</keyword>